<gene>
    <name evidence="3" type="ORF">BBD42_19375</name>
</gene>
<feature type="signal peptide" evidence="1">
    <location>
        <begin position="1"/>
        <end position="20"/>
    </location>
</feature>
<accession>A0A1B2DL20</accession>
<dbReference type="InterPro" id="IPR000421">
    <property type="entry name" value="FA58C"/>
</dbReference>
<dbReference type="InterPro" id="IPR008979">
    <property type="entry name" value="Galactose-bd-like_sf"/>
</dbReference>
<dbReference type="EMBL" id="CP016808">
    <property type="protein sequence ID" value="ANY68391.1"/>
    <property type="molecule type" value="Genomic_DNA"/>
</dbReference>
<organism evidence="3">
    <name type="scientific">Paenibacillus sp. BIHB 4019</name>
    <dbReference type="NCBI Taxonomy" id="1870819"/>
    <lineage>
        <taxon>Bacteria</taxon>
        <taxon>Bacillati</taxon>
        <taxon>Bacillota</taxon>
        <taxon>Bacilli</taxon>
        <taxon>Bacillales</taxon>
        <taxon>Paenibacillaceae</taxon>
        <taxon>Paenibacillus</taxon>
    </lineage>
</organism>
<sequence>MLKKTSLALTSFLLSGSLLASSLTVASAAPALPTITPAVAYQASAAAVSSITLADMPANLKSSIEWVWTNRMVTEGSTVRKNLIFDQIVAGKGTLNYVVRWQSGKNLTLQQRKDLAAMLQRQMNNWTKHLKDYDGWPYGDIQVKIVGWAVANSAQILDKQADEIIYTDYITDQLSTSNPAIPSKLPVAPSALSRFDHFTNPNYVYPGGLDKRFDMYLWATSGFGGGAGGDWGQRMSDDYILSTVNSNEIQITEHEIGHGFGLPDFYEANERPPGGFPVPTIMWAGNSPTITNWDIWMLRYTWSQVKKDATRFPGITDNGNANLSNIALNASVTSSYVSPWESISALNDGFDPIHSNDRNHAVYGNWPETGTQWVQYTFDKSYTVTQTDVYWFKDNGGIDVPSSYKIKYWNGSAWVDVQNAVGLGTSINQYNTTTFKPVATTSLRIEMVSKNPASTGILEWKVKASS</sequence>
<evidence type="ECO:0000313" key="3">
    <source>
        <dbReference type="EMBL" id="ANY68391.1"/>
    </source>
</evidence>
<reference evidence="3" key="1">
    <citation type="submission" date="2016-08" db="EMBL/GenBank/DDBJ databases">
        <title>Complete Genome Seqeunce of Paenibacillus sp. BIHB 4019 from tea rhizoplane.</title>
        <authorList>
            <person name="Thakur R."/>
            <person name="Swarnkar M.K."/>
            <person name="Gulati A."/>
        </authorList>
    </citation>
    <scope>NUCLEOTIDE SEQUENCE [LARGE SCALE GENOMIC DNA]</scope>
    <source>
        <strain evidence="3">BIHB4019</strain>
    </source>
</reference>
<dbReference type="SUPFAM" id="SSF55486">
    <property type="entry name" value="Metalloproteases ('zincins'), catalytic domain"/>
    <property type="match status" value="1"/>
</dbReference>
<evidence type="ECO:0000256" key="1">
    <source>
        <dbReference type="SAM" id="SignalP"/>
    </source>
</evidence>
<proteinExistence type="predicted"/>
<keyword evidence="1" id="KW-0732">Signal</keyword>
<dbReference type="Pfam" id="PF00754">
    <property type="entry name" value="F5_F8_type_C"/>
    <property type="match status" value="1"/>
</dbReference>
<protein>
    <recommendedName>
        <fullName evidence="2">F5/8 type C domain-containing protein</fullName>
    </recommendedName>
</protein>
<dbReference type="Gene3D" id="2.60.120.260">
    <property type="entry name" value="Galactose-binding domain-like"/>
    <property type="match status" value="1"/>
</dbReference>
<dbReference type="RefSeq" id="WP_099519532.1">
    <property type="nucleotide sequence ID" value="NZ_CP016808.1"/>
</dbReference>
<dbReference type="PANTHER" id="PTHR35606:SF4">
    <property type="entry name" value="CELLULOSE-BINDING FAMILY II PROTEIN"/>
    <property type="match status" value="1"/>
</dbReference>
<name>A0A1B2DL20_9BACL</name>
<feature type="chain" id="PRO_5039199649" description="F5/8 type C domain-containing protein" evidence="1">
    <location>
        <begin position="21"/>
        <end position="466"/>
    </location>
</feature>
<feature type="domain" description="F5/8 type C" evidence="2">
    <location>
        <begin position="333"/>
        <end position="452"/>
    </location>
</feature>
<evidence type="ECO:0000259" key="2">
    <source>
        <dbReference type="Pfam" id="PF00754"/>
    </source>
</evidence>
<dbReference type="SUPFAM" id="SSF49785">
    <property type="entry name" value="Galactose-binding domain-like"/>
    <property type="match status" value="1"/>
</dbReference>
<dbReference type="PANTHER" id="PTHR35606">
    <property type="entry name" value="CELLULOSE-BINDING FAMILY II PROTEIN"/>
    <property type="match status" value="1"/>
</dbReference>
<dbReference type="AlphaFoldDB" id="A0A1B2DL20"/>